<comment type="caution">
    <text evidence="1">The sequence shown here is derived from an EMBL/GenBank/DDBJ whole genome shotgun (WGS) entry which is preliminary data.</text>
</comment>
<proteinExistence type="predicted"/>
<reference evidence="2" key="1">
    <citation type="journal article" date="2019" name="Int. J. Syst. Evol. Microbiol.">
        <title>The Global Catalogue of Microorganisms (GCM) 10K type strain sequencing project: providing services to taxonomists for standard genome sequencing and annotation.</title>
        <authorList>
            <consortium name="The Broad Institute Genomics Platform"/>
            <consortium name="The Broad Institute Genome Sequencing Center for Infectious Disease"/>
            <person name="Wu L."/>
            <person name="Ma J."/>
        </authorList>
    </citation>
    <scope>NUCLEOTIDE SEQUENCE [LARGE SCALE GENOMIC DNA]</scope>
    <source>
        <strain evidence="2">CECT 8289</strain>
    </source>
</reference>
<dbReference type="RefSeq" id="WP_379709621.1">
    <property type="nucleotide sequence ID" value="NZ_JBHSCZ010000002.1"/>
</dbReference>
<evidence type="ECO:0000313" key="1">
    <source>
        <dbReference type="EMBL" id="MFC4263275.1"/>
    </source>
</evidence>
<dbReference type="Proteomes" id="UP001595907">
    <property type="component" value="Unassembled WGS sequence"/>
</dbReference>
<protein>
    <submittedName>
        <fullName evidence="1">Uncharacterized protein</fullName>
    </submittedName>
</protein>
<keyword evidence="2" id="KW-1185">Reference proteome</keyword>
<dbReference type="EMBL" id="JBHSCZ010000002">
    <property type="protein sequence ID" value="MFC4263275.1"/>
    <property type="molecule type" value="Genomic_DNA"/>
</dbReference>
<sequence length="135" mass="16223">MKKYKTIIWLAAITVLLSNWPLIQNITGLNDWYYRYSNISGTFTMMENSIQGRLFKKPPNGEFILNRPNFYGCNLMPQSDTVVYRLFAINPLKFWRWGEYIFDWRYRLPYTDWDAIVKKRGFGYLKVSQKGCMEF</sequence>
<organism evidence="1 2">
    <name type="scientific">Ferruginibacter yonginensis</name>
    <dbReference type="NCBI Taxonomy" id="1310416"/>
    <lineage>
        <taxon>Bacteria</taxon>
        <taxon>Pseudomonadati</taxon>
        <taxon>Bacteroidota</taxon>
        <taxon>Chitinophagia</taxon>
        <taxon>Chitinophagales</taxon>
        <taxon>Chitinophagaceae</taxon>
        <taxon>Ferruginibacter</taxon>
    </lineage>
</organism>
<name>A0ABV8QUF7_9BACT</name>
<evidence type="ECO:0000313" key="2">
    <source>
        <dbReference type="Proteomes" id="UP001595907"/>
    </source>
</evidence>
<gene>
    <name evidence="1" type="ORF">ACFOWM_10325</name>
</gene>
<accession>A0ABV8QUF7</accession>